<dbReference type="Proteomes" id="UP001314205">
    <property type="component" value="Unassembled WGS sequence"/>
</dbReference>
<proteinExistence type="predicted"/>
<evidence type="ECO:0000313" key="1">
    <source>
        <dbReference type="EMBL" id="CAK1603223.1"/>
    </source>
</evidence>
<organism evidence="1 2">
    <name type="scientific">Parnassius mnemosyne</name>
    <name type="common">clouded apollo</name>
    <dbReference type="NCBI Taxonomy" id="213953"/>
    <lineage>
        <taxon>Eukaryota</taxon>
        <taxon>Metazoa</taxon>
        <taxon>Ecdysozoa</taxon>
        <taxon>Arthropoda</taxon>
        <taxon>Hexapoda</taxon>
        <taxon>Insecta</taxon>
        <taxon>Pterygota</taxon>
        <taxon>Neoptera</taxon>
        <taxon>Endopterygota</taxon>
        <taxon>Lepidoptera</taxon>
        <taxon>Glossata</taxon>
        <taxon>Ditrysia</taxon>
        <taxon>Papilionoidea</taxon>
        <taxon>Papilionidae</taxon>
        <taxon>Parnassiinae</taxon>
        <taxon>Parnassini</taxon>
        <taxon>Parnassius</taxon>
        <taxon>Driopa</taxon>
    </lineage>
</organism>
<gene>
    <name evidence="1" type="ORF">PARMNEM_LOCUS21627</name>
</gene>
<sequence length="123" mass="13761">MCMLYVLSDSRRVFNGDETNILLCPKTGVVFAPKGYKNVYEVNSAPAKTSLTVMFTFCGDGHLTPPMVIFPNKRLSADISSKVPPDWDIRLSDNGWIKSKKSSTIISKASFIPIWSNQEHSFQ</sequence>
<reference evidence="1 2" key="1">
    <citation type="submission" date="2023-11" db="EMBL/GenBank/DDBJ databases">
        <authorList>
            <person name="Hedman E."/>
            <person name="Englund M."/>
            <person name="Stromberg M."/>
            <person name="Nyberg Akerstrom W."/>
            <person name="Nylinder S."/>
            <person name="Jareborg N."/>
            <person name="Kallberg Y."/>
            <person name="Kronander E."/>
        </authorList>
    </citation>
    <scope>NUCLEOTIDE SEQUENCE [LARGE SCALE GENOMIC DNA]</scope>
</reference>
<name>A0AAV1M6D5_9NEOP</name>
<dbReference type="EMBL" id="CAVLGL010000148">
    <property type="protein sequence ID" value="CAK1603223.1"/>
    <property type="molecule type" value="Genomic_DNA"/>
</dbReference>
<accession>A0AAV1M6D5</accession>
<dbReference type="AlphaFoldDB" id="A0AAV1M6D5"/>
<evidence type="ECO:0008006" key="3">
    <source>
        <dbReference type="Google" id="ProtNLM"/>
    </source>
</evidence>
<comment type="caution">
    <text evidence="1">The sequence shown here is derived from an EMBL/GenBank/DDBJ whole genome shotgun (WGS) entry which is preliminary data.</text>
</comment>
<keyword evidence="2" id="KW-1185">Reference proteome</keyword>
<protein>
    <recommendedName>
        <fullName evidence="3">DDE-1 domain-containing protein</fullName>
    </recommendedName>
</protein>
<evidence type="ECO:0000313" key="2">
    <source>
        <dbReference type="Proteomes" id="UP001314205"/>
    </source>
</evidence>